<evidence type="ECO:0000313" key="1">
    <source>
        <dbReference type="EMBL" id="KAI8556272.1"/>
    </source>
</evidence>
<sequence length="292" mass="32922">MPKQQYGATNLNYWRAEWRNSVTRTMSPARRYRHCPEHVALMTSSKNSTSSLGVTILFDIELKRIPYSNRYHLLTAPSLGFDSLGHATLEQLEESYKGFILPPNSDQTIRVKSILEKIVQAMHIGLRLPDSGKQRTRFDTEHLDGMKWEVMVVYTQDGVDDMWCSTNGIIVVTSSLLEKLQSDAEVAANLGHEVISVLILLLVRYEMEADYIGLMLMASAGYDPQLAPPLYESLHDQYPPLGALFASLFLSHPSWSKRAKKLKEPKVMEQAVAIYKEVKSGLGVRGDAISYN</sequence>
<accession>A0ACC0NUS6</accession>
<name>A0ACC0NUS6_RHOML</name>
<protein>
    <submittedName>
        <fullName evidence="1">Uncharacterized protein</fullName>
    </submittedName>
</protein>
<dbReference type="Proteomes" id="UP001062846">
    <property type="component" value="Chromosome 5"/>
</dbReference>
<organism evidence="1 2">
    <name type="scientific">Rhododendron molle</name>
    <name type="common">Chinese azalea</name>
    <name type="synonym">Azalea mollis</name>
    <dbReference type="NCBI Taxonomy" id="49168"/>
    <lineage>
        <taxon>Eukaryota</taxon>
        <taxon>Viridiplantae</taxon>
        <taxon>Streptophyta</taxon>
        <taxon>Embryophyta</taxon>
        <taxon>Tracheophyta</taxon>
        <taxon>Spermatophyta</taxon>
        <taxon>Magnoliopsida</taxon>
        <taxon>eudicotyledons</taxon>
        <taxon>Gunneridae</taxon>
        <taxon>Pentapetalae</taxon>
        <taxon>asterids</taxon>
        <taxon>Ericales</taxon>
        <taxon>Ericaceae</taxon>
        <taxon>Ericoideae</taxon>
        <taxon>Rhodoreae</taxon>
        <taxon>Rhododendron</taxon>
    </lineage>
</organism>
<dbReference type="EMBL" id="CM046392">
    <property type="protein sequence ID" value="KAI8556272.1"/>
    <property type="molecule type" value="Genomic_DNA"/>
</dbReference>
<gene>
    <name evidence="1" type="ORF">RHMOL_Rhmol05G0239700</name>
</gene>
<comment type="caution">
    <text evidence="1">The sequence shown here is derived from an EMBL/GenBank/DDBJ whole genome shotgun (WGS) entry which is preliminary data.</text>
</comment>
<proteinExistence type="predicted"/>
<keyword evidence="2" id="KW-1185">Reference proteome</keyword>
<reference evidence="1" key="1">
    <citation type="submission" date="2022-02" db="EMBL/GenBank/DDBJ databases">
        <title>Plant Genome Project.</title>
        <authorList>
            <person name="Zhang R.-G."/>
        </authorList>
    </citation>
    <scope>NUCLEOTIDE SEQUENCE</scope>
    <source>
        <strain evidence="1">AT1</strain>
    </source>
</reference>
<evidence type="ECO:0000313" key="2">
    <source>
        <dbReference type="Proteomes" id="UP001062846"/>
    </source>
</evidence>